<dbReference type="PROSITE" id="PS50801">
    <property type="entry name" value="STAS"/>
    <property type="match status" value="1"/>
</dbReference>
<dbReference type="GO" id="GO:0043856">
    <property type="term" value="F:anti-sigma factor antagonist activity"/>
    <property type="evidence" value="ECO:0007669"/>
    <property type="project" value="TreeGrafter"/>
</dbReference>
<evidence type="ECO:0000256" key="1">
    <source>
        <dbReference type="SAM" id="MobiDB-lite"/>
    </source>
</evidence>
<evidence type="ECO:0000259" key="2">
    <source>
        <dbReference type="PROSITE" id="PS50801"/>
    </source>
</evidence>
<reference evidence="4" key="1">
    <citation type="submission" date="2016-06" db="EMBL/GenBank/DDBJ databases">
        <authorList>
            <person name="Varghese N."/>
        </authorList>
    </citation>
    <scope>NUCLEOTIDE SEQUENCE [LARGE SCALE GENOMIC DNA]</scope>
    <source>
        <strain evidence="4">DSM 43171</strain>
    </source>
</reference>
<sequence length="144" mass="15642">MTRLGTDDDAEGARSVTPSVCSVPLVEISVTDELDLAGLERTRRVLNRLLALRPARLVVDLSACQVLDAAAVGLLLDTHRRLARHDGALTLRDPSERVRRVLRAAGVAWVLPVTSTVGTWPPGQAHPAPDHHRATRGDGRERIQ</sequence>
<dbReference type="InterPro" id="IPR002645">
    <property type="entry name" value="STAS_dom"/>
</dbReference>
<dbReference type="InterPro" id="IPR036513">
    <property type="entry name" value="STAS_dom_sf"/>
</dbReference>
<dbReference type="EMBL" id="FMDN01000004">
    <property type="protein sequence ID" value="SCG46010.1"/>
    <property type="molecule type" value="Genomic_DNA"/>
</dbReference>
<feature type="domain" description="STAS" evidence="2">
    <location>
        <begin position="28"/>
        <end position="107"/>
    </location>
</feature>
<dbReference type="PANTHER" id="PTHR33495:SF2">
    <property type="entry name" value="ANTI-SIGMA FACTOR ANTAGONIST TM_1081-RELATED"/>
    <property type="match status" value="1"/>
</dbReference>
<feature type="compositionally biased region" description="Basic and acidic residues" evidence="1">
    <location>
        <begin position="128"/>
        <end position="144"/>
    </location>
</feature>
<proteinExistence type="predicted"/>
<dbReference type="Gene3D" id="3.30.750.24">
    <property type="entry name" value="STAS domain"/>
    <property type="match status" value="1"/>
</dbReference>
<name>A0A1C5HJ23_9ACTN</name>
<keyword evidence="4" id="KW-1185">Reference proteome</keyword>
<protein>
    <submittedName>
        <fullName evidence="3">Anti-anti-sigma factor</fullName>
    </submittedName>
</protein>
<dbReference type="AlphaFoldDB" id="A0A1C5HJ23"/>
<dbReference type="Pfam" id="PF01740">
    <property type="entry name" value="STAS"/>
    <property type="match status" value="1"/>
</dbReference>
<accession>A0A1C5HJ23</accession>
<dbReference type="STRING" id="47864.GA0070560_104280"/>
<evidence type="ECO:0000313" key="4">
    <source>
        <dbReference type="Proteomes" id="UP000199408"/>
    </source>
</evidence>
<dbReference type="SUPFAM" id="SSF52091">
    <property type="entry name" value="SpoIIaa-like"/>
    <property type="match status" value="1"/>
</dbReference>
<dbReference type="CDD" id="cd07043">
    <property type="entry name" value="STAS_anti-anti-sigma_factors"/>
    <property type="match status" value="1"/>
</dbReference>
<evidence type="ECO:0000313" key="3">
    <source>
        <dbReference type="EMBL" id="SCG46010.1"/>
    </source>
</evidence>
<gene>
    <name evidence="3" type="ORF">GA0070560_104280</name>
</gene>
<feature type="region of interest" description="Disordered" evidence="1">
    <location>
        <begin position="119"/>
        <end position="144"/>
    </location>
</feature>
<dbReference type="Proteomes" id="UP000199408">
    <property type="component" value="Unassembled WGS sequence"/>
</dbReference>
<organism evidence="3 4">
    <name type="scientific">Micromonospora halophytica</name>
    <dbReference type="NCBI Taxonomy" id="47864"/>
    <lineage>
        <taxon>Bacteria</taxon>
        <taxon>Bacillati</taxon>
        <taxon>Actinomycetota</taxon>
        <taxon>Actinomycetes</taxon>
        <taxon>Micromonosporales</taxon>
        <taxon>Micromonosporaceae</taxon>
        <taxon>Micromonospora</taxon>
    </lineage>
</organism>
<dbReference type="PANTHER" id="PTHR33495">
    <property type="entry name" value="ANTI-SIGMA FACTOR ANTAGONIST TM_1081-RELATED-RELATED"/>
    <property type="match status" value="1"/>
</dbReference>